<evidence type="ECO:0000256" key="1">
    <source>
        <dbReference type="SAM" id="MobiDB-lite"/>
    </source>
</evidence>
<evidence type="ECO:0000313" key="3">
    <source>
        <dbReference type="Proteomes" id="UP000033982"/>
    </source>
</evidence>
<gene>
    <name evidence="2" type="ORF">UY58_C0004G0024</name>
</gene>
<organism evidence="2 3">
    <name type="scientific">Candidatus Magasanikbacteria bacterium GW2011_GWA2_50_22</name>
    <dbReference type="NCBI Taxonomy" id="1619043"/>
    <lineage>
        <taxon>Bacteria</taxon>
        <taxon>Candidatus Magasanikiibacteriota</taxon>
    </lineage>
</organism>
<feature type="compositionally biased region" description="Polar residues" evidence="1">
    <location>
        <begin position="15"/>
        <end position="24"/>
    </location>
</feature>
<dbReference type="SUPFAM" id="SSF52058">
    <property type="entry name" value="L domain-like"/>
    <property type="match status" value="1"/>
</dbReference>
<comment type="caution">
    <text evidence="2">The sequence shown here is derived from an EMBL/GenBank/DDBJ whole genome shotgun (WGS) entry which is preliminary data.</text>
</comment>
<dbReference type="AlphaFoldDB" id="A0A0G1WFK0"/>
<dbReference type="InterPro" id="IPR032675">
    <property type="entry name" value="LRR_dom_sf"/>
</dbReference>
<dbReference type="Gene3D" id="3.80.10.10">
    <property type="entry name" value="Ribonuclease Inhibitor"/>
    <property type="match status" value="1"/>
</dbReference>
<feature type="region of interest" description="Disordered" evidence="1">
    <location>
        <begin position="1"/>
        <end position="27"/>
    </location>
</feature>
<sequence>MKGAERYIAQPPQEGGSSQPNTIGPTARKKGLMTRLSERWGNLPRAIALATALHGGAAASLYHEEIHDRVAESVQKTERKLRLFYNEMVKKFGEEIGKTRLGDKVDDPGVFYLLAELERGGISKTEMQSALTQLTAIRKKYKSRAESAKEEDGEKILRLIHDILQERGSYLRGSSFMADLLNNKEANCEAMTKYVLSIVPSVFPELPIFLQYAIVNGTYHIRPIIQVRGAWYALEHTTIPLNNKDLDGTVMMSANSFIKDFLGDPPQARLIRGNTPDPSAKLPVNKYATDSLFSFANIPEPTRVLGDDGPVPRKVRDVPTTFEDAQTHLQQAGRESVLGGPTDIELFFPDETKDEPSTPVLAEARPYVLQPEVIMHAKVTGVLKNVTVYSRDAYQARENWLEIETSNAGEDVKSHTRQRYHDLLYQAQHQRLDMSGVKNVPLTEIRLGGGIVDFSQLDDEALRNLRLLTLWHCDIIGREHLQRTTNLKAVALNSCAFDNIKFLSGMRLESFELEDTPVSDISPLARSPLTRSFDAHDAPVNNYDVLRGKLTRSVTIRDAHLTSIDFIRDMPDIETAQFINSPITDISALAHHNKLSIVTLLHTKASDISPLATIPIGVLNIIGSPFTDLSPLRKQIDEGSIQITMDSGFEIVNYKVVRKKTSR</sequence>
<accession>A0A0G1WFK0</accession>
<protein>
    <submittedName>
        <fullName evidence="2">Uncharacterized protein</fullName>
    </submittedName>
</protein>
<reference evidence="2 3" key="1">
    <citation type="journal article" date="2015" name="Nature">
        <title>rRNA introns, odd ribosomes, and small enigmatic genomes across a large radiation of phyla.</title>
        <authorList>
            <person name="Brown C.T."/>
            <person name="Hug L.A."/>
            <person name="Thomas B.C."/>
            <person name="Sharon I."/>
            <person name="Castelle C.J."/>
            <person name="Singh A."/>
            <person name="Wilkins M.J."/>
            <person name="Williams K.H."/>
            <person name="Banfield J.F."/>
        </authorList>
    </citation>
    <scope>NUCLEOTIDE SEQUENCE [LARGE SCALE GENOMIC DNA]</scope>
</reference>
<dbReference type="Proteomes" id="UP000033982">
    <property type="component" value="Unassembled WGS sequence"/>
</dbReference>
<name>A0A0G1WFK0_9BACT</name>
<evidence type="ECO:0000313" key="2">
    <source>
        <dbReference type="EMBL" id="KKW17400.1"/>
    </source>
</evidence>
<proteinExistence type="predicted"/>
<dbReference type="EMBL" id="LCQN01000004">
    <property type="protein sequence ID" value="KKW17400.1"/>
    <property type="molecule type" value="Genomic_DNA"/>
</dbReference>